<dbReference type="InterPro" id="IPR001304">
    <property type="entry name" value="C-type_lectin-like"/>
</dbReference>
<accession>A0A7L3EYE0</accession>
<dbReference type="SUPFAM" id="SSF56436">
    <property type="entry name" value="C-type lectin-like"/>
    <property type="match status" value="1"/>
</dbReference>
<dbReference type="EMBL" id="VZTR01061318">
    <property type="protein sequence ID" value="NXT72899.1"/>
    <property type="molecule type" value="Genomic_DNA"/>
</dbReference>
<dbReference type="Gene3D" id="3.10.100.10">
    <property type="entry name" value="Mannose-Binding Protein A, subunit A"/>
    <property type="match status" value="1"/>
</dbReference>
<keyword evidence="4" id="KW-1185">Reference proteome</keyword>
<dbReference type="PANTHER" id="PTHR45710:SF26">
    <property type="entry name" value="RH26557P"/>
    <property type="match status" value="1"/>
</dbReference>
<dbReference type="InterPro" id="IPR016186">
    <property type="entry name" value="C-type_lectin-like/link_sf"/>
</dbReference>
<comment type="subcellular location">
    <subcellularLocation>
        <location evidence="1">Cell membrane</location>
        <topology evidence="1">Single-pass type II membrane protein</topology>
    </subcellularLocation>
</comment>
<feature type="non-terminal residue" evidence="3">
    <location>
        <position position="62"/>
    </location>
</feature>
<name>A0A7L3EYE0_9PASS</name>
<reference evidence="3 4" key="1">
    <citation type="submission" date="2019-09" db="EMBL/GenBank/DDBJ databases">
        <title>Bird 10,000 Genomes (B10K) Project - Family phase.</title>
        <authorList>
            <person name="Zhang G."/>
        </authorList>
    </citation>
    <scope>NUCLEOTIDE SEQUENCE [LARGE SCALE GENOMIC DNA]</scope>
    <source>
        <strain evidence="3">B10K-DU-012-41</strain>
    </source>
</reference>
<dbReference type="PROSITE" id="PS50041">
    <property type="entry name" value="C_TYPE_LECTIN_2"/>
    <property type="match status" value="1"/>
</dbReference>
<gene>
    <name evidence="3" type="primary">Cd69</name>
    <name evidence="3" type="ORF">CHAFRE_R11039</name>
</gene>
<dbReference type="GO" id="GO:0005886">
    <property type="term" value="C:plasma membrane"/>
    <property type="evidence" value="ECO:0007669"/>
    <property type="project" value="UniProtKB-SubCell"/>
</dbReference>
<dbReference type="InterPro" id="IPR050828">
    <property type="entry name" value="C-type_lectin/matrix_domain"/>
</dbReference>
<feature type="domain" description="C-type lectin" evidence="2">
    <location>
        <begin position="8"/>
        <end position="62"/>
    </location>
</feature>
<sequence>CPNGWVGYLGICYLLSRDESSWDQAQAQCSELGASLAVLRDEEMDLLFHLCGNLDYWLGLRR</sequence>
<evidence type="ECO:0000256" key="1">
    <source>
        <dbReference type="ARBA" id="ARBA00004401"/>
    </source>
</evidence>
<dbReference type="AlphaFoldDB" id="A0A7L3EYE0"/>
<dbReference type="InterPro" id="IPR016187">
    <property type="entry name" value="CTDL_fold"/>
</dbReference>
<protein>
    <submittedName>
        <fullName evidence="3">CD69 protein</fullName>
    </submittedName>
</protein>
<dbReference type="Proteomes" id="UP000563107">
    <property type="component" value="Unassembled WGS sequence"/>
</dbReference>
<comment type="caution">
    <text evidence="3">The sequence shown here is derived from an EMBL/GenBank/DDBJ whole genome shotgun (WGS) entry which is preliminary data.</text>
</comment>
<evidence type="ECO:0000259" key="2">
    <source>
        <dbReference type="PROSITE" id="PS50041"/>
    </source>
</evidence>
<dbReference type="Pfam" id="PF00059">
    <property type="entry name" value="Lectin_C"/>
    <property type="match status" value="1"/>
</dbReference>
<organism evidence="3 4">
    <name type="scientific">Chaetops frenatus</name>
    <name type="common">Rufous rock-jumper</name>
    <dbReference type="NCBI Taxonomy" id="221966"/>
    <lineage>
        <taxon>Eukaryota</taxon>
        <taxon>Metazoa</taxon>
        <taxon>Chordata</taxon>
        <taxon>Craniata</taxon>
        <taxon>Vertebrata</taxon>
        <taxon>Euteleostomi</taxon>
        <taxon>Archelosauria</taxon>
        <taxon>Archosauria</taxon>
        <taxon>Dinosauria</taxon>
        <taxon>Saurischia</taxon>
        <taxon>Theropoda</taxon>
        <taxon>Coelurosauria</taxon>
        <taxon>Aves</taxon>
        <taxon>Neognathae</taxon>
        <taxon>Neoaves</taxon>
        <taxon>Telluraves</taxon>
        <taxon>Australaves</taxon>
        <taxon>Passeriformes</taxon>
        <taxon>Picathartidae</taxon>
        <taxon>Chaetops</taxon>
    </lineage>
</organism>
<proteinExistence type="predicted"/>
<evidence type="ECO:0000313" key="4">
    <source>
        <dbReference type="Proteomes" id="UP000563107"/>
    </source>
</evidence>
<feature type="non-terminal residue" evidence="3">
    <location>
        <position position="1"/>
    </location>
</feature>
<evidence type="ECO:0000313" key="3">
    <source>
        <dbReference type="EMBL" id="NXT72899.1"/>
    </source>
</evidence>
<dbReference type="PANTHER" id="PTHR45710">
    <property type="entry name" value="C-TYPE LECTIN DOMAIN-CONTAINING PROTEIN 180"/>
    <property type="match status" value="1"/>
</dbReference>